<dbReference type="EMBL" id="BLXT01007159">
    <property type="protein sequence ID" value="GFO36905.1"/>
    <property type="molecule type" value="Genomic_DNA"/>
</dbReference>
<evidence type="ECO:0000313" key="2">
    <source>
        <dbReference type="Proteomes" id="UP000735302"/>
    </source>
</evidence>
<accession>A0AAV4CYM6</accession>
<sequence length="123" mass="14085">MSPATQNSIIRTFIAPSCELYSSSARCLEKHPLVLDLNRTGGFHTISFHTSFEKYNHFSTPVHIKVISGFKALRQAGAPMVGLEPSREGSLQILGRVTLRRRLSRLCHHNYYPYKRCHDLLRF</sequence>
<evidence type="ECO:0000313" key="1">
    <source>
        <dbReference type="EMBL" id="GFO36905.1"/>
    </source>
</evidence>
<name>A0AAV4CYM6_9GAST</name>
<protein>
    <submittedName>
        <fullName evidence="1">Uncharacterized protein</fullName>
    </submittedName>
</protein>
<proteinExistence type="predicted"/>
<reference evidence="1 2" key="1">
    <citation type="journal article" date="2021" name="Elife">
        <title>Chloroplast acquisition without the gene transfer in kleptoplastic sea slugs, Plakobranchus ocellatus.</title>
        <authorList>
            <person name="Maeda T."/>
            <person name="Takahashi S."/>
            <person name="Yoshida T."/>
            <person name="Shimamura S."/>
            <person name="Takaki Y."/>
            <person name="Nagai Y."/>
            <person name="Toyoda A."/>
            <person name="Suzuki Y."/>
            <person name="Arimoto A."/>
            <person name="Ishii H."/>
            <person name="Satoh N."/>
            <person name="Nishiyama T."/>
            <person name="Hasebe M."/>
            <person name="Maruyama T."/>
            <person name="Minagawa J."/>
            <person name="Obokata J."/>
            <person name="Shigenobu S."/>
        </authorList>
    </citation>
    <scope>NUCLEOTIDE SEQUENCE [LARGE SCALE GENOMIC DNA]</scope>
</reference>
<dbReference type="AlphaFoldDB" id="A0AAV4CYM6"/>
<dbReference type="Proteomes" id="UP000735302">
    <property type="component" value="Unassembled WGS sequence"/>
</dbReference>
<comment type="caution">
    <text evidence="1">The sequence shown here is derived from an EMBL/GenBank/DDBJ whole genome shotgun (WGS) entry which is preliminary data.</text>
</comment>
<keyword evidence="2" id="KW-1185">Reference proteome</keyword>
<gene>
    <name evidence="1" type="ORF">PoB_006341000</name>
</gene>
<organism evidence="1 2">
    <name type="scientific">Plakobranchus ocellatus</name>
    <dbReference type="NCBI Taxonomy" id="259542"/>
    <lineage>
        <taxon>Eukaryota</taxon>
        <taxon>Metazoa</taxon>
        <taxon>Spiralia</taxon>
        <taxon>Lophotrochozoa</taxon>
        <taxon>Mollusca</taxon>
        <taxon>Gastropoda</taxon>
        <taxon>Heterobranchia</taxon>
        <taxon>Euthyneura</taxon>
        <taxon>Panpulmonata</taxon>
        <taxon>Sacoglossa</taxon>
        <taxon>Placobranchoidea</taxon>
        <taxon>Plakobranchidae</taxon>
        <taxon>Plakobranchus</taxon>
    </lineage>
</organism>